<dbReference type="RefSeq" id="WP_345463445.1">
    <property type="nucleotide sequence ID" value="NZ_BAABRP010000004.1"/>
</dbReference>
<keyword evidence="4" id="KW-1185">Reference proteome</keyword>
<dbReference type="Pfam" id="PF01075">
    <property type="entry name" value="Glyco_transf_9"/>
    <property type="match status" value="1"/>
</dbReference>
<dbReference type="EMBL" id="BAABRP010000004">
    <property type="protein sequence ID" value="GAA5512847.1"/>
    <property type="molecule type" value="Genomic_DNA"/>
</dbReference>
<comment type="caution">
    <text evidence="3">The sequence shown here is derived from an EMBL/GenBank/DDBJ whole genome shotgun (WGS) entry which is preliminary data.</text>
</comment>
<dbReference type="InterPro" id="IPR051199">
    <property type="entry name" value="LPS_LOS_Heptosyltrfase"/>
</dbReference>
<evidence type="ECO:0000313" key="3">
    <source>
        <dbReference type="EMBL" id="GAA5512847.1"/>
    </source>
</evidence>
<sequence length="360" mass="38543">MTTPLHPNWANVKNVLVMRLDNIGDVVMTSPVLRSLKEALPGVRLTLMVSPGGSAAVPLLPWVDDVIVWRAMWQQLGGGHADPAQEAELTRLLRERNFDAAVLLTSFSQTPHAAALACLLAGIGLRLGESAESAPGLLTHEPPSPTPEAAQQAERNLRLLESAGVPVRDRALEVHVSEEARRQAAALLPGPYLLLNPFASCSARTYPPERAAHAARLMAEQLGWQVAVTGVEKDRERAAALLAELGPAGVDLLGCTDLATFAALIGGAGLVLTNNTSALHLADALRTPVLVTYSGTDYETQWQPRSTRFTLLRRPTPCHPCYAFQCPFHLECLDIAPGEVAQAGLDLLARSAAPEAMTLR</sequence>
<evidence type="ECO:0000256" key="2">
    <source>
        <dbReference type="ARBA" id="ARBA00022679"/>
    </source>
</evidence>
<dbReference type="SUPFAM" id="SSF53756">
    <property type="entry name" value="UDP-Glycosyltransferase/glycogen phosphorylase"/>
    <property type="match status" value="1"/>
</dbReference>
<name>A0ABP9W652_9DEIO</name>
<dbReference type="Proteomes" id="UP001401887">
    <property type="component" value="Unassembled WGS sequence"/>
</dbReference>
<dbReference type="Gene3D" id="3.40.50.2000">
    <property type="entry name" value="Glycogen Phosphorylase B"/>
    <property type="match status" value="2"/>
</dbReference>
<dbReference type="CDD" id="cd03789">
    <property type="entry name" value="GT9_LPS_heptosyltransferase"/>
    <property type="match status" value="1"/>
</dbReference>
<accession>A0ABP9W652</accession>
<gene>
    <name evidence="3" type="primary">rfaF</name>
    <name evidence="3" type="ORF">Dcar01_01571</name>
</gene>
<keyword evidence="1" id="KW-0328">Glycosyltransferase</keyword>
<dbReference type="InterPro" id="IPR002201">
    <property type="entry name" value="Glyco_trans_9"/>
</dbReference>
<evidence type="ECO:0000256" key="1">
    <source>
        <dbReference type="ARBA" id="ARBA00022676"/>
    </source>
</evidence>
<dbReference type="PANTHER" id="PTHR30160">
    <property type="entry name" value="TETRAACYLDISACCHARIDE 4'-KINASE-RELATED"/>
    <property type="match status" value="1"/>
</dbReference>
<proteinExistence type="predicted"/>
<dbReference type="PANTHER" id="PTHR30160:SF7">
    <property type="entry name" value="ADP-HEPTOSE--LPS HEPTOSYLTRANSFERASE 2"/>
    <property type="match status" value="1"/>
</dbReference>
<organism evidence="3 4">
    <name type="scientific">Deinococcus carri</name>
    <dbReference type="NCBI Taxonomy" id="1211323"/>
    <lineage>
        <taxon>Bacteria</taxon>
        <taxon>Thermotogati</taxon>
        <taxon>Deinococcota</taxon>
        <taxon>Deinococci</taxon>
        <taxon>Deinococcales</taxon>
        <taxon>Deinococcaceae</taxon>
        <taxon>Deinococcus</taxon>
    </lineage>
</organism>
<reference evidence="3 4" key="1">
    <citation type="submission" date="2024-02" db="EMBL/GenBank/DDBJ databases">
        <title>Deinococcus carri NBRC 110142.</title>
        <authorList>
            <person name="Ichikawa N."/>
            <person name="Katano-Makiyama Y."/>
            <person name="Hidaka K."/>
        </authorList>
    </citation>
    <scope>NUCLEOTIDE SEQUENCE [LARGE SCALE GENOMIC DNA]</scope>
    <source>
        <strain evidence="3 4">NBRC 110142</strain>
    </source>
</reference>
<keyword evidence="2" id="KW-0808">Transferase</keyword>
<protein>
    <submittedName>
        <fullName evidence="3">ADP-heptose--LPS heptosyltransferase 2</fullName>
    </submittedName>
</protein>
<evidence type="ECO:0000313" key="4">
    <source>
        <dbReference type="Proteomes" id="UP001401887"/>
    </source>
</evidence>